<evidence type="ECO:0000256" key="2">
    <source>
        <dbReference type="SAM" id="Phobius"/>
    </source>
</evidence>
<evidence type="ECO:0000256" key="1">
    <source>
        <dbReference type="SAM" id="MobiDB-lite"/>
    </source>
</evidence>
<sequence length="161" mass="15283">MPVRHLFAAAAALPGGLHLAVPAVAHVLAQPDSPGAYTLTSGRLWSLVAAALGLAGAAVGGLALTRSAGRAGAGTGRRGAVAALAAGLAGALIGGLVVAAAEGGPGTGYGIVGGFAALAVGLVAMVLGGLALARSRRIAPGPGDDQPVGMRTDPGTSRQTR</sequence>
<dbReference type="InterPro" id="IPR045770">
    <property type="entry name" value="DUF6223"/>
</dbReference>
<evidence type="ECO:0000313" key="3">
    <source>
        <dbReference type="EMBL" id="GIH79999.1"/>
    </source>
</evidence>
<keyword evidence="4" id="KW-1185">Reference proteome</keyword>
<comment type="caution">
    <text evidence="3">The sequence shown here is derived from an EMBL/GenBank/DDBJ whole genome shotgun (WGS) entry which is preliminary data.</text>
</comment>
<feature type="transmembrane region" description="Helical" evidence="2">
    <location>
        <begin position="107"/>
        <end position="133"/>
    </location>
</feature>
<keyword evidence="2" id="KW-0812">Transmembrane</keyword>
<feature type="region of interest" description="Disordered" evidence="1">
    <location>
        <begin position="141"/>
        <end position="161"/>
    </location>
</feature>
<feature type="transmembrane region" description="Helical" evidence="2">
    <location>
        <begin position="80"/>
        <end position="101"/>
    </location>
</feature>
<dbReference type="Proteomes" id="UP000616724">
    <property type="component" value="Unassembled WGS sequence"/>
</dbReference>
<keyword evidence="2" id="KW-1133">Transmembrane helix</keyword>
<keyword evidence="2" id="KW-0472">Membrane</keyword>
<reference evidence="3 4" key="1">
    <citation type="submission" date="2021-01" db="EMBL/GenBank/DDBJ databases">
        <title>Whole genome shotgun sequence of Planobispora longispora NBRC 13918.</title>
        <authorList>
            <person name="Komaki H."/>
            <person name="Tamura T."/>
        </authorList>
    </citation>
    <scope>NUCLEOTIDE SEQUENCE [LARGE SCALE GENOMIC DNA]</scope>
    <source>
        <strain evidence="3 4">NBRC 13918</strain>
    </source>
</reference>
<dbReference type="EMBL" id="BOOH01000054">
    <property type="protein sequence ID" value="GIH79999.1"/>
    <property type="molecule type" value="Genomic_DNA"/>
</dbReference>
<evidence type="ECO:0000313" key="4">
    <source>
        <dbReference type="Proteomes" id="UP000616724"/>
    </source>
</evidence>
<feature type="transmembrane region" description="Helical" evidence="2">
    <location>
        <begin position="45"/>
        <end position="68"/>
    </location>
</feature>
<name>A0A8J3W7W3_9ACTN</name>
<proteinExistence type="predicted"/>
<dbReference type="RefSeq" id="WP_203894446.1">
    <property type="nucleotide sequence ID" value="NZ_BOOH01000054.1"/>
</dbReference>
<accession>A0A8J3W7W3</accession>
<dbReference type="Pfam" id="PF19733">
    <property type="entry name" value="DUF6223"/>
    <property type="match status" value="1"/>
</dbReference>
<organism evidence="3 4">
    <name type="scientific">Planobispora longispora</name>
    <dbReference type="NCBI Taxonomy" id="28887"/>
    <lineage>
        <taxon>Bacteria</taxon>
        <taxon>Bacillati</taxon>
        <taxon>Actinomycetota</taxon>
        <taxon>Actinomycetes</taxon>
        <taxon>Streptosporangiales</taxon>
        <taxon>Streptosporangiaceae</taxon>
        <taxon>Planobispora</taxon>
    </lineage>
</organism>
<protein>
    <submittedName>
        <fullName evidence="3">Uncharacterized protein</fullName>
    </submittedName>
</protein>
<dbReference type="AlphaFoldDB" id="A0A8J3W7W3"/>
<gene>
    <name evidence="3" type="ORF">Plo01_64280</name>
</gene>